<dbReference type="PRINTS" id="PR01576">
    <property type="entry name" value="PDEFORMYLASE"/>
</dbReference>
<sequence length="167" mass="18703">MAILEVLHFPDDRLKKIAQPVQEITPATQIIIDDMLETMYAEEGIGLAAVQVNILQRIVVIDVSGTRDEPLILINPVLTNKLGETGIEEGCLSVPESRAFVPRAESVTVTALDRDGDEFTLEAHDLLAICLQHEVDHLNGKLFIDYLSPLKQQRIRKKLEKLARQNK</sequence>
<keyword evidence="9" id="KW-1185">Reference proteome</keyword>
<feature type="active site" evidence="6">
    <location>
        <position position="134"/>
    </location>
</feature>
<evidence type="ECO:0000256" key="4">
    <source>
        <dbReference type="ARBA" id="ARBA00022917"/>
    </source>
</evidence>
<dbReference type="OrthoDB" id="9804313at2"/>
<comment type="catalytic activity">
    <reaction evidence="6">
        <text>N-terminal N-formyl-L-methionyl-[peptide] + H2O = N-terminal L-methionyl-[peptide] + formate</text>
        <dbReference type="Rhea" id="RHEA:24420"/>
        <dbReference type="Rhea" id="RHEA-COMP:10639"/>
        <dbReference type="Rhea" id="RHEA-COMP:10640"/>
        <dbReference type="ChEBI" id="CHEBI:15377"/>
        <dbReference type="ChEBI" id="CHEBI:15740"/>
        <dbReference type="ChEBI" id="CHEBI:49298"/>
        <dbReference type="ChEBI" id="CHEBI:64731"/>
        <dbReference type="EC" id="3.5.1.88"/>
    </reaction>
</comment>
<dbReference type="EC" id="3.5.1.88" evidence="6"/>
<accession>A0A090INV3</accession>
<evidence type="ECO:0000313" key="7">
    <source>
        <dbReference type="EMBL" id="SGY92911.1"/>
    </source>
</evidence>
<keyword evidence="5 6" id="KW-0408">Iron</keyword>
<comment type="cofactor">
    <cofactor evidence="6">
        <name>Fe(2+)</name>
        <dbReference type="ChEBI" id="CHEBI:29033"/>
    </cofactor>
    <text evidence="6">Binds 1 Fe(2+) ion.</text>
</comment>
<keyword evidence="4 6" id="KW-0648">Protein biosynthesis</keyword>
<feature type="binding site" evidence="6">
    <location>
        <position position="137"/>
    </location>
    <ligand>
        <name>Fe cation</name>
        <dbReference type="ChEBI" id="CHEBI:24875"/>
    </ligand>
</feature>
<dbReference type="Proteomes" id="UP000183794">
    <property type="component" value="Unassembled WGS sequence"/>
</dbReference>
<evidence type="ECO:0000256" key="2">
    <source>
        <dbReference type="ARBA" id="ARBA00022723"/>
    </source>
</evidence>
<dbReference type="PATRIC" id="fig|80854.5.peg.4595"/>
<dbReference type="PANTHER" id="PTHR10458:SF21">
    <property type="entry name" value="PEPTIDE DEFORMYLASE"/>
    <property type="match status" value="1"/>
</dbReference>
<reference evidence="7 9" key="2">
    <citation type="submission" date="2016-11" db="EMBL/GenBank/DDBJ databases">
        <authorList>
            <person name="Klemetsen T."/>
        </authorList>
    </citation>
    <scope>NUCLEOTIDE SEQUENCE [LARGE SCALE GENOMIC DNA]</scope>
    <source>
        <strain evidence="7">MT 2528</strain>
    </source>
</reference>
<dbReference type="KEGG" id="mvs:MVIS_4337"/>
<organism evidence="8 10">
    <name type="scientific">Moritella viscosa</name>
    <dbReference type="NCBI Taxonomy" id="80854"/>
    <lineage>
        <taxon>Bacteria</taxon>
        <taxon>Pseudomonadati</taxon>
        <taxon>Pseudomonadota</taxon>
        <taxon>Gammaproteobacteria</taxon>
        <taxon>Alteromonadales</taxon>
        <taxon>Moritellaceae</taxon>
        <taxon>Moritella</taxon>
    </lineage>
</organism>
<dbReference type="GO" id="GO:0046872">
    <property type="term" value="F:metal ion binding"/>
    <property type="evidence" value="ECO:0007669"/>
    <property type="project" value="UniProtKB-KW"/>
</dbReference>
<dbReference type="GeneID" id="61296322"/>
<dbReference type="STRING" id="80854.MVIS_4337"/>
<dbReference type="AlphaFoldDB" id="A0A090INV3"/>
<evidence type="ECO:0000313" key="8">
    <source>
        <dbReference type="EMBL" id="SGZ03619.1"/>
    </source>
</evidence>
<dbReference type="Proteomes" id="UP000182660">
    <property type="component" value="Unassembled WGS sequence"/>
</dbReference>
<dbReference type="CDD" id="cd00487">
    <property type="entry name" value="Pep_deformylase"/>
    <property type="match status" value="1"/>
</dbReference>
<dbReference type="SUPFAM" id="SSF56420">
    <property type="entry name" value="Peptide deformylase"/>
    <property type="match status" value="1"/>
</dbReference>
<evidence type="ECO:0000256" key="5">
    <source>
        <dbReference type="ARBA" id="ARBA00023004"/>
    </source>
</evidence>
<dbReference type="RefSeq" id="WP_045112251.1">
    <property type="nucleotide sequence ID" value="NZ_CAWQZC010000157.1"/>
</dbReference>
<dbReference type="Gene3D" id="3.90.45.10">
    <property type="entry name" value="Peptide deformylase"/>
    <property type="match status" value="1"/>
</dbReference>
<dbReference type="HAMAP" id="MF_00163">
    <property type="entry name" value="Pep_deformylase"/>
    <property type="match status" value="1"/>
</dbReference>
<keyword evidence="3 6" id="KW-0378">Hydrolase</keyword>
<dbReference type="GO" id="GO:0006412">
    <property type="term" value="P:translation"/>
    <property type="evidence" value="ECO:0007669"/>
    <property type="project" value="UniProtKB-UniRule"/>
</dbReference>
<evidence type="ECO:0000313" key="9">
    <source>
        <dbReference type="Proteomes" id="UP000182660"/>
    </source>
</evidence>
<protein>
    <recommendedName>
        <fullName evidence="6">Peptide deformylase</fullName>
        <shortName evidence="6">PDF</shortName>
        <ecNumber evidence="6">3.5.1.88</ecNumber>
    </recommendedName>
    <alternativeName>
        <fullName evidence="6">Polypeptide deformylase</fullName>
    </alternativeName>
</protein>
<dbReference type="EMBL" id="FPLD01000069">
    <property type="protein sequence ID" value="SGZ03619.1"/>
    <property type="molecule type" value="Genomic_DNA"/>
</dbReference>
<dbReference type="PANTHER" id="PTHR10458">
    <property type="entry name" value="PEPTIDE DEFORMYLASE"/>
    <property type="match status" value="1"/>
</dbReference>
<keyword evidence="2 6" id="KW-0479">Metal-binding</keyword>
<dbReference type="PIRSF" id="PIRSF004749">
    <property type="entry name" value="Pep_def"/>
    <property type="match status" value="1"/>
</dbReference>
<dbReference type="NCBIfam" id="NF001159">
    <property type="entry name" value="PRK00150.1-3"/>
    <property type="match status" value="1"/>
</dbReference>
<dbReference type="GO" id="GO:0042586">
    <property type="term" value="F:peptide deformylase activity"/>
    <property type="evidence" value="ECO:0007669"/>
    <property type="project" value="UniProtKB-UniRule"/>
</dbReference>
<gene>
    <name evidence="6" type="primary">def</name>
    <name evidence="7" type="ORF">MT2528_2465</name>
    <name evidence="8" type="ORF">NVI5450_2681</name>
</gene>
<evidence type="ECO:0000313" key="10">
    <source>
        <dbReference type="Proteomes" id="UP000183794"/>
    </source>
</evidence>
<comment type="similarity">
    <text evidence="1 6">Belongs to the polypeptide deformylase family.</text>
</comment>
<evidence type="ECO:0000256" key="3">
    <source>
        <dbReference type="ARBA" id="ARBA00022801"/>
    </source>
</evidence>
<feature type="binding site" evidence="6">
    <location>
        <position position="91"/>
    </location>
    <ligand>
        <name>Fe cation</name>
        <dbReference type="ChEBI" id="CHEBI:24875"/>
    </ligand>
</feature>
<feature type="binding site" evidence="6">
    <location>
        <position position="133"/>
    </location>
    <ligand>
        <name>Fe cation</name>
        <dbReference type="ChEBI" id="CHEBI:24875"/>
    </ligand>
</feature>
<dbReference type="InterPro" id="IPR036821">
    <property type="entry name" value="Peptide_deformylase_sf"/>
</dbReference>
<dbReference type="Pfam" id="PF01327">
    <property type="entry name" value="Pep_deformylase"/>
    <property type="match status" value="1"/>
</dbReference>
<evidence type="ECO:0000256" key="1">
    <source>
        <dbReference type="ARBA" id="ARBA00010759"/>
    </source>
</evidence>
<dbReference type="FunFam" id="3.90.45.10:FF:000001">
    <property type="entry name" value="Peptide deformylase"/>
    <property type="match status" value="1"/>
</dbReference>
<proteinExistence type="inferred from homology"/>
<dbReference type="InterPro" id="IPR023635">
    <property type="entry name" value="Peptide_deformylase"/>
</dbReference>
<dbReference type="NCBIfam" id="TIGR00079">
    <property type="entry name" value="pept_deformyl"/>
    <property type="match status" value="1"/>
</dbReference>
<comment type="function">
    <text evidence="6">Removes the formyl group from the N-terminal Met of newly synthesized proteins. Requires at least a dipeptide for an efficient rate of reaction. N-terminal L-methionine is a prerequisite for activity but the enzyme has broad specificity at other positions.</text>
</comment>
<name>A0A090INV3_9GAMM</name>
<dbReference type="HOGENOM" id="CLU_061901_2_1_6"/>
<evidence type="ECO:0000256" key="6">
    <source>
        <dbReference type="HAMAP-Rule" id="MF_00163"/>
    </source>
</evidence>
<reference evidence="8 10" key="1">
    <citation type="submission" date="2016-11" db="EMBL/GenBank/DDBJ databases">
        <authorList>
            <person name="Jaros S."/>
            <person name="Januszkiewicz K."/>
            <person name="Wedrychowicz H."/>
        </authorList>
    </citation>
    <scope>NUCLEOTIDE SEQUENCE [LARGE SCALE GENOMIC DNA]</scope>
    <source>
        <strain evidence="8">NVI 5450</strain>
    </source>
</reference>
<dbReference type="EMBL" id="FPLJ01000055">
    <property type="protein sequence ID" value="SGY92911.1"/>
    <property type="molecule type" value="Genomic_DNA"/>
</dbReference>